<evidence type="ECO:0000256" key="4">
    <source>
        <dbReference type="ARBA" id="ARBA00022692"/>
    </source>
</evidence>
<keyword evidence="7" id="KW-0998">Cell outer membrane</keyword>
<sequence>MSRVYINGEISFLGTTHKLLTGIDYKKLNSKYDWSHTATYDVIPFNLFQPVYGKAVYPVFNRESGLTNIGSGTEYTSIYAQDEIWFLKDRLRVTLAGRYFNGKTNDDYKNSVTIKRISPRVGISFDITKNFSIYSQYDNSIIPNYGTNKEGKLFDPEYANNIETGLKKSFLRDKLKTTLSVYQITKRMY</sequence>
<evidence type="ECO:0000256" key="3">
    <source>
        <dbReference type="ARBA" id="ARBA00022452"/>
    </source>
</evidence>
<dbReference type="KEGG" id="fdv:JJC05_04535"/>
<keyword evidence="4" id="KW-0812">Transmembrane</keyword>
<evidence type="ECO:0000256" key="7">
    <source>
        <dbReference type="ARBA" id="ARBA00023237"/>
    </source>
</evidence>
<feature type="domain" description="TonB-dependent receptor-like beta-barrel" evidence="8">
    <location>
        <begin position="14"/>
        <end position="186"/>
    </location>
</feature>
<dbReference type="GO" id="GO:0009279">
    <property type="term" value="C:cell outer membrane"/>
    <property type="evidence" value="ECO:0007669"/>
    <property type="project" value="UniProtKB-SubCell"/>
</dbReference>
<reference evidence="9" key="1">
    <citation type="submission" date="2020-12" db="EMBL/GenBank/DDBJ databases">
        <title>Genome sequencing of genetic groups of Flavobacterium columnare.</title>
        <authorList>
            <person name="Waldbieser G.C."/>
            <person name="Griffin M.J."/>
            <person name="LaFrentz B.R."/>
        </authorList>
    </citation>
    <scope>NUCLEOTIDE SEQUENCE</scope>
    <source>
        <strain evidence="9">90-106</strain>
    </source>
</reference>
<evidence type="ECO:0000256" key="2">
    <source>
        <dbReference type="ARBA" id="ARBA00022448"/>
    </source>
</evidence>
<dbReference type="SUPFAM" id="SSF56935">
    <property type="entry name" value="Porins"/>
    <property type="match status" value="1"/>
</dbReference>
<dbReference type="Pfam" id="PF00593">
    <property type="entry name" value="TonB_dep_Rec_b-barrel"/>
    <property type="match status" value="1"/>
</dbReference>
<protein>
    <submittedName>
        <fullName evidence="9">TonB-dependent receptor</fullName>
    </submittedName>
</protein>
<keyword evidence="5" id="KW-0798">TonB box</keyword>
<evidence type="ECO:0000259" key="8">
    <source>
        <dbReference type="Pfam" id="PF00593"/>
    </source>
</evidence>
<dbReference type="Gene3D" id="2.40.170.20">
    <property type="entry name" value="TonB-dependent receptor, beta-barrel domain"/>
    <property type="match status" value="1"/>
</dbReference>
<dbReference type="InterPro" id="IPR000531">
    <property type="entry name" value="Beta-barrel_TonB"/>
</dbReference>
<proteinExistence type="predicted"/>
<keyword evidence="3" id="KW-1134">Transmembrane beta strand</keyword>
<comment type="subcellular location">
    <subcellularLocation>
        <location evidence="1">Cell outer membrane</location>
        <topology evidence="1">Multi-pass membrane protein</topology>
    </subcellularLocation>
</comment>
<organism evidence="9">
    <name type="scientific">Flavobacterium columnare</name>
    <dbReference type="NCBI Taxonomy" id="996"/>
    <lineage>
        <taxon>Bacteria</taxon>
        <taxon>Pseudomonadati</taxon>
        <taxon>Bacteroidota</taxon>
        <taxon>Flavobacteriia</taxon>
        <taxon>Flavobacteriales</taxon>
        <taxon>Flavobacteriaceae</taxon>
        <taxon>Flavobacterium</taxon>
    </lineage>
</organism>
<dbReference type="GO" id="GO:0015344">
    <property type="term" value="F:siderophore uptake transmembrane transporter activity"/>
    <property type="evidence" value="ECO:0007669"/>
    <property type="project" value="TreeGrafter"/>
</dbReference>
<evidence type="ECO:0000313" key="9">
    <source>
        <dbReference type="EMBL" id="QYS90119.1"/>
    </source>
</evidence>
<dbReference type="Proteomes" id="UP000824721">
    <property type="component" value="Chromosome"/>
</dbReference>
<keyword evidence="2" id="KW-0813">Transport</keyword>
<dbReference type="InterPro" id="IPR039426">
    <property type="entry name" value="TonB-dep_rcpt-like"/>
</dbReference>
<dbReference type="PANTHER" id="PTHR32552:SF74">
    <property type="entry name" value="HYDROXAMATE SIDEROPHORE RECEPTOR FHUE"/>
    <property type="match status" value="1"/>
</dbReference>
<evidence type="ECO:0000256" key="5">
    <source>
        <dbReference type="ARBA" id="ARBA00023077"/>
    </source>
</evidence>
<dbReference type="AlphaFoldDB" id="A0A8G0P8L6"/>
<dbReference type="EMBL" id="CP067378">
    <property type="protein sequence ID" value="QYS90119.1"/>
    <property type="molecule type" value="Genomic_DNA"/>
</dbReference>
<name>A0A8G0P8L6_9FLAO</name>
<keyword evidence="9" id="KW-0675">Receptor</keyword>
<accession>A0A8G0P8L6</accession>
<keyword evidence="6" id="KW-0472">Membrane</keyword>
<evidence type="ECO:0000256" key="1">
    <source>
        <dbReference type="ARBA" id="ARBA00004571"/>
    </source>
</evidence>
<gene>
    <name evidence="9" type="ORF">JJC05_04535</name>
</gene>
<dbReference type="PANTHER" id="PTHR32552">
    <property type="entry name" value="FERRICHROME IRON RECEPTOR-RELATED"/>
    <property type="match status" value="1"/>
</dbReference>
<evidence type="ECO:0000256" key="6">
    <source>
        <dbReference type="ARBA" id="ARBA00023136"/>
    </source>
</evidence>
<dbReference type="InterPro" id="IPR036942">
    <property type="entry name" value="Beta-barrel_TonB_sf"/>
</dbReference>